<keyword evidence="9" id="KW-0443">Lipid metabolism</keyword>
<evidence type="ECO:0000256" key="9">
    <source>
        <dbReference type="ARBA" id="ARBA00023098"/>
    </source>
</evidence>
<keyword evidence="2" id="KW-1003">Cell membrane</keyword>
<dbReference type="InterPro" id="IPR037185">
    <property type="entry name" value="EmrE-like"/>
</dbReference>
<dbReference type="PANTHER" id="PTHR30561">
    <property type="entry name" value="SMR FAMILY PROTON-DEPENDENT DRUG EFFLUX TRANSPORTER SUGE"/>
    <property type="match status" value="1"/>
</dbReference>
<evidence type="ECO:0000256" key="10">
    <source>
        <dbReference type="ARBA" id="ARBA00023136"/>
    </source>
</evidence>
<name>A0A7Z0SDU5_9GAMM</name>
<keyword evidence="6 11" id="KW-0812">Transmembrane</keyword>
<keyword evidence="8 11" id="KW-1133">Transmembrane helix</keyword>
<gene>
    <name evidence="13" type="ORF">H0A75_06690</name>
</gene>
<evidence type="ECO:0000256" key="6">
    <source>
        <dbReference type="ARBA" id="ARBA00022692"/>
    </source>
</evidence>
<evidence type="ECO:0000256" key="8">
    <source>
        <dbReference type="ARBA" id="ARBA00022989"/>
    </source>
</evidence>
<evidence type="ECO:0000313" key="13">
    <source>
        <dbReference type="EMBL" id="NYT47301.1"/>
    </source>
</evidence>
<evidence type="ECO:0000256" key="5">
    <source>
        <dbReference type="ARBA" id="ARBA00022556"/>
    </source>
</evidence>
<dbReference type="SUPFAM" id="SSF103481">
    <property type="entry name" value="Multidrug resistance efflux transporter EmrE"/>
    <property type="match status" value="1"/>
</dbReference>
<protein>
    <submittedName>
        <fullName evidence="13">EamA family transporter</fullName>
    </submittedName>
</protein>
<keyword evidence="10 11" id="KW-0472">Membrane</keyword>
<evidence type="ECO:0000259" key="12">
    <source>
        <dbReference type="Pfam" id="PF00892"/>
    </source>
</evidence>
<keyword evidence="4" id="KW-0997">Cell inner membrane</keyword>
<keyword evidence="3" id="KW-0444">Lipid biosynthesis</keyword>
<evidence type="ECO:0000256" key="4">
    <source>
        <dbReference type="ARBA" id="ARBA00022519"/>
    </source>
</evidence>
<accession>A0A7Z0SDU5</accession>
<dbReference type="GO" id="GO:0009245">
    <property type="term" value="P:lipid A biosynthetic process"/>
    <property type="evidence" value="ECO:0007669"/>
    <property type="project" value="UniProtKB-KW"/>
</dbReference>
<evidence type="ECO:0000256" key="11">
    <source>
        <dbReference type="SAM" id="Phobius"/>
    </source>
</evidence>
<evidence type="ECO:0000256" key="2">
    <source>
        <dbReference type="ARBA" id="ARBA00022475"/>
    </source>
</evidence>
<dbReference type="GO" id="GO:0022857">
    <property type="term" value="F:transmembrane transporter activity"/>
    <property type="evidence" value="ECO:0007669"/>
    <property type="project" value="InterPro"/>
</dbReference>
<dbReference type="AlphaFoldDB" id="A0A7Z0SDU5"/>
<dbReference type="InterPro" id="IPR000390">
    <property type="entry name" value="Small_drug/metabolite_transptr"/>
</dbReference>
<evidence type="ECO:0000313" key="14">
    <source>
        <dbReference type="Proteomes" id="UP000537890"/>
    </source>
</evidence>
<dbReference type="Proteomes" id="UP000537890">
    <property type="component" value="Unassembled WGS sequence"/>
</dbReference>
<keyword evidence="5" id="KW-0441">Lipid A biosynthesis</keyword>
<evidence type="ECO:0000256" key="1">
    <source>
        <dbReference type="ARBA" id="ARBA00004651"/>
    </source>
</evidence>
<comment type="caution">
    <text evidence="13">The sequence shown here is derived from an EMBL/GenBank/DDBJ whole genome shotgun (WGS) entry which is preliminary data.</text>
</comment>
<dbReference type="EMBL" id="JACCHS010000117">
    <property type="protein sequence ID" value="NYT47301.1"/>
    <property type="molecule type" value="Genomic_DNA"/>
</dbReference>
<organism evidence="13 14">
    <name type="scientific">Candidatus Methanofishera endochildressiae</name>
    <dbReference type="NCBI Taxonomy" id="2738884"/>
    <lineage>
        <taxon>Bacteria</taxon>
        <taxon>Pseudomonadati</taxon>
        <taxon>Pseudomonadota</taxon>
        <taxon>Gammaproteobacteria</taxon>
        <taxon>Candidatus Methanofishera</taxon>
    </lineage>
</organism>
<comment type="subcellular location">
    <subcellularLocation>
        <location evidence="1">Cell membrane</location>
        <topology evidence="1">Multi-pass membrane protein</topology>
    </subcellularLocation>
</comment>
<keyword evidence="7" id="KW-0448">Lipopolysaccharide biosynthesis</keyword>
<dbReference type="InterPro" id="IPR000620">
    <property type="entry name" value="EamA_dom"/>
</dbReference>
<feature type="transmembrane region" description="Helical" evidence="11">
    <location>
        <begin position="101"/>
        <end position="118"/>
    </location>
</feature>
<dbReference type="GO" id="GO:0009103">
    <property type="term" value="P:lipopolysaccharide biosynthetic process"/>
    <property type="evidence" value="ECO:0007669"/>
    <property type="project" value="UniProtKB-KW"/>
</dbReference>
<reference evidence="13 14" key="1">
    <citation type="submission" date="2020-05" db="EMBL/GenBank/DDBJ databases">
        <title>Horizontal transmission and recombination maintain forever young bacterial symbiont genomes.</title>
        <authorList>
            <person name="Russell S.L."/>
            <person name="Pepper-Tunick E."/>
            <person name="Svedberg J."/>
            <person name="Byrne A."/>
            <person name="Ruelas Castillo J."/>
            <person name="Vollmers C."/>
            <person name="Beinart R.A."/>
            <person name="Corbett-Detig R."/>
        </authorList>
    </citation>
    <scope>NUCLEOTIDE SEQUENCE [LARGE SCALE GENOMIC DNA]</scope>
    <source>
        <strain evidence="13">4727-3</strain>
    </source>
</reference>
<evidence type="ECO:0000256" key="7">
    <source>
        <dbReference type="ARBA" id="ARBA00022985"/>
    </source>
</evidence>
<evidence type="ECO:0000256" key="3">
    <source>
        <dbReference type="ARBA" id="ARBA00022516"/>
    </source>
</evidence>
<feature type="transmembrane region" description="Helical" evidence="11">
    <location>
        <begin position="49"/>
        <end position="68"/>
    </location>
</feature>
<proteinExistence type="predicted"/>
<dbReference type="PANTHER" id="PTHR30561:SF9">
    <property type="entry name" value="4-AMINO-4-DEOXY-L-ARABINOSE-PHOSPHOUNDECAPRENOL FLIPPASE SUBUNIT ARNF-RELATED"/>
    <property type="match status" value="1"/>
</dbReference>
<dbReference type="Gene3D" id="1.10.3730.20">
    <property type="match status" value="1"/>
</dbReference>
<dbReference type="GO" id="GO:0005886">
    <property type="term" value="C:plasma membrane"/>
    <property type="evidence" value="ECO:0007669"/>
    <property type="project" value="UniProtKB-SubCell"/>
</dbReference>
<sequence length="120" mass="13671">MGYFYIFGTIAFTVYGQLMLKWRIAQYDAVPLQLTEKLLFLAKLFLDPFLMSGLASAFIASLFWILAMTKFEISYAYPFMSLAFVLVFLFSVFVFKESVNAYKIIGLTLIVLGIVITSRA</sequence>
<dbReference type="Pfam" id="PF00892">
    <property type="entry name" value="EamA"/>
    <property type="match status" value="1"/>
</dbReference>
<feature type="domain" description="EamA" evidence="12">
    <location>
        <begin position="43"/>
        <end position="118"/>
    </location>
</feature>
<feature type="transmembrane region" description="Helical" evidence="11">
    <location>
        <begin position="75"/>
        <end position="95"/>
    </location>
</feature>